<dbReference type="Pfam" id="PF05422">
    <property type="entry name" value="SIN1"/>
    <property type="match status" value="1"/>
</dbReference>
<protein>
    <submittedName>
        <fullName evidence="5">Putative stress-activated map kinase-interacting protein 1</fullName>
    </submittedName>
</protein>
<dbReference type="AlphaFoldDB" id="A0A0K8TMX3"/>
<dbReference type="InterPro" id="IPR008828">
    <property type="entry name" value="Sin1/Avo1"/>
</dbReference>
<dbReference type="Pfam" id="PF16978">
    <property type="entry name" value="CRIM"/>
    <property type="match status" value="1"/>
</dbReference>
<dbReference type="PANTHER" id="PTHR13335">
    <property type="entry name" value="TARGET OF RAPAMYCIN COMPLEX 2 SUBUNIT MAPKAP1"/>
    <property type="match status" value="1"/>
</dbReference>
<organism evidence="5">
    <name type="scientific">Tabanus bromius</name>
    <name type="common">Band-eyed brown horse fly</name>
    <dbReference type="NCBI Taxonomy" id="304241"/>
    <lineage>
        <taxon>Eukaryota</taxon>
        <taxon>Metazoa</taxon>
        <taxon>Ecdysozoa</taxon>
        <taxon>Arthropoda</taxon>
        <taxon>Hexapoda</taxon>
        <taxon>Insecta</taxon>
        <taxon>Pterygota</taxon>
        <taxon>Neoptera</taxon>
        <taxon>Endopterygota</taxon>
        <taxon>Diptera</taxon>
        <taxon>Brachycera</taxon>
        <taxon>Tabanomorpha</taxon>
        <taxon>Tabanoidea</taxon>
        <taxon>Tabanidae</taxon>
        <taxon>Tabanus</taxon>
    </lineage>
</organism>
<name>A0A0K8TMX3_TABBR</name>
<dbReference type="InterPro" id="IPR031567">
    <property type="entry name" value="CRIM_dom"/>
</dbReference>
<reference evidence="5" key="1">
    <citation type="journal article" date="2015" name="Insect Biochem. Mol. Biol.">
        <title>An insight into the sialome of the horse fly, Tabanus bromius.</title>
        <authorList>
            <person name="Ribeiro J.M."/>
            <person name="Kazimirova M."/>
            <person name="Takac P."/>
            <person name="Andersen J.F."/>
            <person name="Francischetti I.M."/>
        </authorList>
    </citation>
    <scope>NUCLEOTIDE SEQUENCE</scope>
</reference>
<feature type="domain" description="Sin1 N-terminal" evidence="2">
    <location>
        <begin position="18"/>
        <end position="144"/>
    </location>
</feature>
<dbReference type="GO" id="GO:0005886">
    <property type="term" value="C:plasma membrane"/>
    <property type="evidence" value="ECO:0007669"/>
    <property type="project" value="TreeGrafter"/>
</dbReference>
<evidence type="ECO:0000256" key="1">
    <source>
        <dbReference type="ARBA" id="ARBA00009407"/>
    </source>
</evidence>
<dbReference type="GO" id="GO:0005737">
    <property type="term" value="C:cytoplasm"/>
    <property type="evidence" value="ECO:0007669"/>
    <property type="project" value="TreeGrafter"/>
</dbReference>
<dbReference type="GO" id="GO:0031932">
    <property type="term" value="C:TORC2 complex"/>
    <property type="evidence" value="ECO:0007669"/>
    <property type="project" value="InterPro"/>
</dbReference>
<dbReference type="GO" id="GO:0016301">
    <property type="term" value="F:kinase activity"/>
    <property type="evidence" value="ECO:0007669"/>
    <property type="project" value="UniProtKB-KW"/>
</dbReference>
<feature type="domain" description="CRIM" evidence="3">
    <location>
        <begin position="154"/>
        <end position="282"/>
    </location>
</feature>
<dbReference type="InterPro" id="IPR031313">
    <property type="entry name" value="Sin1_PH_dom"/>
</dbReference>
<keyword evidence="5" id="KW-0418">Kinase</keyword>
<accession>A0A0K8TMX3</accession>
<evidence type="ECO:0000259" key="3">
    <source>
        <dbReference type="Pfam" id="PF16978"/>
    </source>
</evidence>
<keyword evidence="5" id="KW-0808">Transferase</keyword>
<feature type="domain" description="SIN1-type PH" evidence="4">
    <location>
        <begin position="336"/>
        <end position="485"/>
    </location>
</feature>
<dbReference type="EMBL" id="GDAI01001891">
    <property type="protein sequence ID" value="JAI15712.1"/>
    <property type="molecule type" value="mRNA"/>
</dbReference>
<dbReference type="InterPro" id="IPR011993">
    <property type="entry name" value="PH-like_dom_sf"/>
</dbReference>
<dbReference type="GO" id="GO:0005546">
    <property type="term" value="F:phosphatidylinositol-4,5-bisphosphate binding"/>
    <property type="evidence" value="ECO:0007669"/>
    <property type="project" value="TreeGrafter"/>
</dbReference>
<dbReference type="GO" id="GO:0038203">
    <property type="term" value="P:TORC2 signaling"/>
    <property type="evidence" value="ECO:0007669"/>
    <property type="project" value="TreeGrafter"/>
</dbReference>
<dbReference type="PANTHER" id="PTHR13335:SF1">
    <property type="entry name" value="TARGET OF RAPAMYCIN COMPLEX 2 SUBUNIT MAPKAP1"/>
    <property type="match status" value="1"/>
</dbReference>
<evidence type="ECO:0000259" key="2">
    <source>
        <dbReference type="Pfam" id="PF05422"/>
    </source>
</evidence>
<evidence type="ECO:0000259" key="4">
    <source>
        <dbReference type="Pfam" id="PF16979"/>
    </source>
</evidence>
<comment type="similarity">
    <text evidence="1">Belongs to the SIN1 family.</text>
</comment>
<sequence length="517" mass="59078">MATYNNQHWLLTHIRNSFISTDDTGMCEAVMLSDDLPKQFLRAEHSRRCAEILACSSTTEQVPEHISYPGLDQSDDEDMDLTSQSYDIQMYPEIGAHRYRSMTAQKLEKMDQARRKAARVKSIKFDDFIPNDDDKEIMFARKKITLRTNRNKVSFLTEALAHAPKQVQNKFLQYARFDGTSQTGVATKNLNIFLTMLPDSQRNYPIKICVTATAKILEVIGFICYKCTIINSEIPLHSVRNYGLYITEEDGEIDLDFPPLDLREPCSKFGFTHLALAERRQSAHITRVDYRSLSMTSETEPAGETSIGEENIICNNQSDRDMDKMIGHNSMIEAPVYRTYRVNILSKGFFKSEVQLGISGERIEIDPVQQKNSKFWARQKAISYNIETIAYCERLEQKNNKAVIRLWYLNLPSSSNASGTFHPEQPYGQSLTTSHSFGTPIINSGNPSPQHFNTNPSLSNFKYYDFETDTETANQIYNKVNFILDVRSSVSRREFLSAKGKKRDKLIGKKALISFAI</sequence>
<proteinExistence type="evidence at transcript level"/>
<evidence type="ECO:0000313" key="5">
    <source>
        <dbReference type="EMBL" id="JAI15712.1"/>
    </source>
</evidence>
<dbReference type="InterPro" id="IPR032679">
    <property type="entry name" value="Sin1_N"/>
</dbReference>
<dbReference type="Gene3D" id="2.30.29.30">
    <property type="entry name" value="Pleckstrin-homology domain (PH domain)/Phosphotyrosine-binding domain (PTB)"/>
    <property type="match status" value="1"/>
</dbReference>
<dbReference type="Pfam" id="PF16979">
    <property type="entry name" value="SIN1_PH"/>
    <property type="match status" value="1"/>
</dbReference>